<dbReference type="PANTHER" id="PTHR43358">
    <property type="entry name" value="ALPHA/BETA-HYDROLASE"/>
    <property type="match status" value="1"/>
</dbReference>
<dbReference type="Pfam" id="PF00561">
    <property type="entry name" value="Abhydrolase_1"/>
    <property type="match status" value="1"/>
</dbReference>
<proteinExistence type="predicted"/>
<evidence type="ECO:0000259" key="2">
    <source>
        <dbReference type="Pfam" id="PF12146"/>
    </source>
</evidence>
<dbReference type="RefSeq" id="WP_069125089.1">
    <property type="nucleotide sequence ID" value="NZ_CP023483.1"/>
</dbReference>
<dbReference type="InterPro" id="IPR000073">
    <property type="entry name" value="AB_hydrolase_1"/>
</dbReference>
<accession>A0A1D2LW77</accession>
<dbReference type="KEGG" id="bths:CNY62_12335"/>
<protein>
    <submittedName>
        <fullName evidence="3">Alpha/beta hydrolase</fullName>
    </submittedName>
</protein>
<dbReference type="InterPro" id="IPR029058">
    <property type="entry name" value="AB_hydrolase_fold"/>
</dbReference>
<name>A0A1D2LW77_BROTH</name>
<dbReference type="OrthoDB" id="9776685at2"/>
<organism evidence="3 4">
    <name type="scientific">Brochothrix thermosphacta</name>
    <name type="common">Microbacterium thermosphactum</name>
    <dbReference type="NCBI Taxonomy" id="2756"/>
    <lineage>
        <taxon>Bacteria</taxon>
        <taxon>Bacillati</taxon>
        <taxon>Bacillota</taxon>
        <taxon>Bacilli</taxon>
        <taxon>Bacillales</taxon>
        <taxon>Listeriaceae</taxon>
        <taxon>Brochothrix</taxon>
    </lineage>
</organism>
<dbReference type="InterPro" id="IPR022742">
    <property type="entry name" value="Hydrolase_4"/>
</dbReference>
<evidence type="ECO:0000313" key="3">
    <source>
        <dbReference type="EMBL" id="ATF27087.1"/>
    </source>
</evidence>
<dbReference type="Pfam" id="PF12146">
    <property type="entry name" value="Hydrolase_4"/>
    <property type="match status" value="1"/>
</dbReference>
<feature type="domain" description="AB hydrolase-1" evidence="1">
    <location>
        <begin position="144"/>
        <end position="292"/>
    </location>
</feature>
<keyword evidence="3" id="KW-0378">Hydrolase</keyword>
<evidence type="ECO:0000259" key="1">
    <source>
        <dbReference type="Pfam" id="PF00561"/>
    </source>
</evidence>
<gene>
    <name evidence="3" type="ORF">CNY62_12335</name>
</gene>
<reference evidence="3 4" key="1">
    <citation type="submission" date="2017-09" db="EMBL/GenBank/DDBJ databases">
        <title>Complete Genome Sequences of Two Strains of the Meat Spoilage Bacterium Brochothrix thermosphacta Isolated from Ground Chicken.</title>
        <authorList>
            <person name="Paoli G.C."/>
            <person name="Wijey C."/>
            <person name="Chen C.-Y."/>
            <person name="Nguyen L."/>
            <person name="Yan X."/>
            <person name="Irwin P.L."/>
        </authorList>
    </citation>
    <scope>NUCLEOTIDE SEQUENCE [LARGE SCALE GENOMIC DNA]</scope>
    <source>
        <strain evidence="3 4">BI</strain>
    </source>
</reference>
<evidence type="ECO:0000313" key="4">
    <source>
        <dbReference type="Proteomes" id="UP000243591"/>
    </source>
</evidence>
<dbReference type="Gene3D" id="3.40.50.1820">
    <property type="entry name" value="alpha/beta hydrolase"/>
    <property type="match status" value="1"/>
</dbReference>
<dbReference type="InterPro" id="IPR052920">
    <property type="entry name" value="DNA-binding_regulatory"/>
</dbReference>
<dbReference type="Proteomes" id="UP000243591">
    <property type="component" value="Chromosome"/>
</dbReference>
<dbReference type="GO" id="GO:0016787">
    <property type="term" value="F:hydrolase activity"/>
    <property type="evidence" value="ECO:0007669"/>
    <property type="project" value="UniProtKB-KW"/>
</dbReference>
<dbReference type="AlphaFoldDB" id="A0A1D2LW77"/>
<dbReference type="SUPFAM" id="SSF53474">
    <property type="entry name" value="alpha/beta-Hydrolases"/>
    <property type="match status" value="1"/>
</dbReference>
<dbReference type="EMBL" id="CP023483">
    <property type="protein sequence ID" value="ATF27087.1"/>
    <property type="molecule type" value="Genomic_DNA"/>
</dbReference>
<dbReference type="PANTHER" id="PTHR43358:SF4">
    <property type="entry name" value="ALPHA_BETA HYDROLASE FOLD-1 DOMAIN-CONTAINING PROTEIN"/>
    <property type="match status" value="1"/>
</dbReference>
<feature type="domain" description="Serine aminopeptidase S33" evidence="2">
    <location>
        <begin position="294"/>
        <end position="344"/>
    </location>
</feature>
<keyword evidence="4" id="KW-1185">Reference proteome</keyword>
<sequence length="367" mass="40653">MKKEKILMIALASSLLFNVTIPISVTHAASHEGIGKELLLKKGASLFSSFSAKDQKEYLRLINLTSTLKDIPEWIAEKIGNIVYPYIFENKINDKSGQLTGGLYEDVFNDNLQWYKDIPKETLDLNNGERKGFYLKNPQKTKKTVILVHGFSSAPELMGGWVKSYYDMGYNVLTPELSGHGTSTDTTRSLGWKEKDDVVEWAEKINEMNGNDSEIVLAGDSMGASTVMMSSTAGLPNNVKAIVADCGYTSGSAEIKYMLNQLPGFLDETFKNQIFNSIDTQLQLNQEISLTDISAIKQVEQSKIPLLIIHGDADIAVPTSMSKELFEAAAGEKQLVLIEGAGHPTSILYDLPKYNENLKSFLTKYVK</sequence>